<feature type="domain" description="HD-GYP" evidence="1">
    <location>
        <begin position="114"/>
        <end position="310"/>
    </location>
</feature>
<dbReference type="PROSITE" id="PS51832">
    <property type="entry name" value="HD_GYP"/>
    <property type="match status" value="1"/>
</dbReference>
<comment type="caution">
    <text evidence="2">The sequence shown here is derived from an EMBL/GenBank/DDBJ whole genome shotgun (WGS) entry which is preliminary data.</text>
</comment>
<evidence type="ECO:0000259" key="1">
    <source>
        <dbReference type="PROSITE" id="PS51832"/>
    </source>
</evidence>
<dbReference type="CDD" id="cd00077">
    <property type="entry name" value="HDc"/>
    <property type="match status" value="1"/>
</dbReference>
<dbReference type="Pfam" id="PF13487">
    <property type="entry name" value="HD_5"/>
    <property type="match status" value="1"/>
</dbReference>
<gene>
    <name evidence="2" type="ORF">FYJ83_18350</name>
</gene>
<dbReference type="EMBL" id="VUNQ01000072">
    <property type="protein sequence ID" value="MSU03421.1"/>
    <property type="molecule type" value="Genomic_DNA"/>
</dbReference>
<accession>A0A6N7XMV2</accession>
<dbReference type="SMART" id="SM00471">
    <property type="entry name" value="HDc"/>
    <property type="match status" value="1"/>
</dbReference>
<name>A0A6N7XMV2_9FIRM</name>
<dbReference type="InterPro" id="IPR003607">
    <property type="entry name" value="HD/PDEase_dom"/>
</dbReference>
<dbReference type="Proteomes" id="UP000469523">
    <property type="component" value="Unassembled WGS sequence"/>
</dbReference>
<dbReference type="PANTHER" id="PTHR43155:SF2">
    <property type="entry name" value="CYCLIC DI-GMP PHOSPHODIESTERASE PA4108"/>
    <property type="match status" value="1"/>
</dbReference>
<protein>
    <submittedName>
        <fullName evidence="2">HD-GYP domain-containing protein</fullName>
    </submittedName>
</protein>
<reference evidence="2 3" key="1">
    <citation type="submission" date="2019-09" db="EMBL/GenBank/DDBJ databases">
        <title>In-depth cultivation of the pig gut microbiome towards novel bacterial diversity and tailored functional studies.</title>
        <authorList>
            <person name="Wylensek D."/>
            <person name="Hitch T.C.A."/>
            <person name="Clavel T."/>
        </authorList>
    </citation>
    <scope>NUCLEOTIDE SEQUENCE [LARGE SCALE GENOMIC DNA]</scope>
    <source>
        <strain evidence="2 3">WCA3-693-APC-4?</strain>
    </source>
</reference>
<dbReference type="AlphaFoldDB" id="A0A6N7XMV2"/>
<dbReference type="Gene3D" id="1.10.3210.10">
    <property type="entry name" value="Hypothetical protein af1432"/>
    <property type="match status" value="1"/>
</dbReference>
<evidence type="ECO:0000313" key="3">
    <source>
        <dbReference type="Proteomes" id="UP000469523"/>
    </source>
</evidence>
<dbReference type="SUPFAM" id="SSF109604">
    <property type="entry name" value="HD-domain/PDEase-like"/>
    <property type="match status" value="1"/>
</dbReference>
<dbReference type="PANTHER" id="PTHR43155">
    <property type="entry name" value="CYCLIC DI-GMP PHOSPHODIESTERASE PA4108-RELATED"/>
    <property type="match status" value="1"/>
</dbReference>
<organism evidence="2 3">
    <name type="scientific">Tissierella pigra</name>
    <dbReference type="NCBI Taxonomy" id="2607614"/>
    <lineage>
        <taxon>Bacteria</taxon>
        <taxon>Bacillati</taxon>
        <taxon>Bacillota</taxon>
        <taxon>Tissierellia</taxon>
        <taxon>Tissierellales</taxon>
        <taxon>Tissierellaceae</taxon>
        <taxon>Tissierella</taxon>
    </lineage>
</organism>
<evidence type="ECO:0000313" key="2">
    <source>
        <dbReference type="EMBL" id="MSU03421.1"/>
    </source>
</evidence>
<sequence>MRRIPIEYAKEGDVLGKTLYNEMGGMLLKEGSNLNWYMIEKLKSYGYLSIYIKDKYTEEDIEEIIKPEVVNRIYSLQGSLNNVIRGSSNENKIDSKKVRSHVKNLNEIIKEVAYDIVSSKNVLENLASISIYDDYTLTHSLNMMMLSIVIARDIGFNMNEIKSLATGCVFHDIGKIFLPIELINKPGKFTDEEFSLVQSHTEKGYRFLTDHTDLSAVSRNISLCHHEREDGLGYPRGLKGDEIHIFNKIASISDVFDALTSDRPYRRAVPLHDAMEYLLASGGNHFDIDLIKVFSQSINVFPKDTFVHLSDNREGIVYEINSEFHTRPKIKVYGENGKKVAPYIINLKEHNNIVIEKVIHVFSFDKTN</sequence>
<keyword evidence="3" id="KW-1185">Reference proteome</keyword>
<proteinExistence type="predicted"/>
<dbReference type="InterPro" id="IPR037522">
    <property type="entry name" value="HD_GYP_dom"/>
</dbReference>
<dbReference type="RefSeq" id="WP_154442979.1">
    <property type="nucleotide sequence ID" value="NZ_JAHLPJ010000001.1"/>
</dbReference>